<dbReference type="AlphaFoldDB" id="B8I977"/>
<evidence type="ECO:0000256" key="1">
    <source>
        <dbReference type="ARBA" id="ARBA00013258"/>
    </source>
</evidence>
<evidence type="ECO:0000313" key="7">
    <source>
        <dbReference type="Proteomes" id="UP000001349"/>
    </source>
</evidence>
<comment type="catalytic activity">
    <reaction evidence="4">
        <text>holo-[ACP] + malonyl-CoA = malonyl-[ACP] + CoA</text>
        <dbReference type="Rhea" id="RHEA:41792"/>
        <dbReference type="Rhea" id="RHEA-COMP:9623"/>
        <dbReference type="Rhea" id="RHEA-COMP:9685"/>
        <dbReference type="ChEBI" id="CHEBI:57287"/>
        <dbReference type="ChEBI" id="CHEBI:57384"/>
        <dbReference type="ChEBI" id="CHEBI:64479"/>
        <dbReference type="ChEBI" id="CHEBI:78449"/>
        <dbReference type="EC" id="2.3.1.39"/>
    </reaction>
</comment>
<dbReference type="EC" id="2.3.1.39" evidence="1"/>
<dbReference type="eggNOG" id="COG0331">
    <property type="taxonomic scope" value="Bacteria"/>
</dbReference>
<keyword evidence="2 6" id="KW-0808">Transferase</keyword>
<dbReference type="SUPFAM" id="SSF52151">
    <property type="entry name" value="FabD/lysophospholipase-like"/>
    <property type="match status" value="1"/>
</dbReference>
<dbReference type="InterPro" id="IPR014043">
    <property type="entry name" value="Acyl_transferase_dom"/>
</dbReference>
<sequence>MERVALLFPGQGSQYAGMGKSLYDEFKAARLTFEEANDVLKFDIKRLCFDGLLSDLSKPENIQLTLLTVSVATFRAYMEQVGMNPVIAAGHSLGEYSALTCSGAVSFPDMLKIVNVRSKLSQELADSGLGGMTIIDGLDPDVVEECCSLVSRQGHIVTVSCYNSATQTAISGHQNAVMEAEDKLIELGAQITPIIGSAPFHSAVMETAGERLKEELGKYTFRSFNFPVISNFTALPYEKPNRLPELLQHQMSHPVQWQRIMNYLKYKGIKITIEIGPQNVLRNLVKSSINGIEAFSFGQQEDRDRIIKDERFSKRKESIGEQGSEFISMCLAMAVSTKNRNDNVTEYNKGVIEPYERIAGLQQRFKKDGTQPKIEQMYQAVEMLQTVLLTKKIDLSMQKMIFNNIFDQTGTHNLFRDLICFQPNESQEG</sequence>
<dbReference type="GO" id="GO:0005829">
    <property type="term" value="C:cytosol"/>
    <property type="evidence" value="ECO:0007669"/>
    <property type="project" value="TreeGrafter"/>
</dbReference>
<dbReference type="Gene3D" id="3.40.366.10">
    <property type="entry name" value="Malonyl-Coenzyme A Acyl Carrier Protein, domain 2"/>
    <property type="match status" value="1"/>
</dbReference>
<dbReference type="EMBL" id="CP001348">
    <property type="protein sequence ID" value="ACL75337.1"/>
    <property type="molecule type" value="Genomic_DNA"/>
</dbReference>
<feature type="domain" description="Malonyl-CoA:ACP transacylase (MAT)" evidence="5">
    <location>
        <begin position="7"/>
        <end position="302"/>
    </location>
</feature>
<keyword evidence="3" id="KW-0012">Acyltransferase</keyword>
<dbReference type="OrthoDB" id="9805460at2"/>
<dbReference type="SMART" id="SM00827">
    <property type="entry name" value="PKS_AT"/>
    <property type="match status" value="1"/>
</dbReference>
<dbReference type="KEGG" id="cce:Ccel_0975"/>
<reference evidence="6 7" key="1">
    <citation type="submission" date="2009-01" db="EMBL/GenBank/DDBJ databases">
        <title>Complete sequence of Clostridium cellulolyticum H10.</title>
        <authorList>
            <consortium name="US DOE Joint Genome Institute"/>
            <person name="Lucas S."/>
            <person name="Copeland A."/>
            <person name="Lapidus A."/>
            <person name="Glavina del Rio T."/>
            <person name="Dalin E."/>
            <person name="Tice H."/>
            <person name="Bruce D."/>
            <person name="Goodwin L."/>
            <person name="Pitluck S."/>
            <person name="Chertkov O."/>
            <person name="Saunders E."/>
            <person name="Brettin T."/>
            <person name="Detter J.C."/>
            <person name="Han C."/>
            <person name="Larimer F."/>
            <person name="Land M."/>
            <person name="Hauser L."/>
            <person name="Kyrpides N."/>
            <person name="Ivanova N."/>
            <person name="Zhou J."/>
            <person name="Richardson P."/>
        </authorList>
    </citation>
    <scope>NUCLEOTIDE SEQUENCE [LARGE SCALE GENOMIC DNA]</scope>
    <source>
        <strain evidence="7">ATCC 35319 / DSM 5812 / JCM 6584 / H10</strain>
    </source>
</reference>
<keyword evidence="7" id="KW-1185">Reference proteome</keyword>
<dbReference type="InterPro" id="IPR001227">
    <property type="entry name" value="Ac_transferase_dom_sf"/>
</dbReference>
<evidence type="ECO:0000313" key="6">
    <source>
        <dbReference type="EMBL" id="ACL75337.1"/>
    </source>
</evidence>
<accession>B8I977</accession>
<proteinExistence type="predicted"/>
<evidence type="ECO:0000259" key="5">
    <source>
        <dbReference type="SMART" id="SM00827"/>
    </source>
</evidence>
<evidence type="ECO:0000256" key="4">
    <source>
        <dbReference type="ARBA" id="ARBA00048462"/>
    </source>
</evidence>
<protein>
    <recommendedName>
        <fullName evidence="1">[acyl-carrier-protein] S-malonyltransferase</fullName>
        <ecNumber evidence="1">2.3.1.39</ecNumber>
    </recommendedName>
</protein>
<organism evidence="6 7">
    <name type="scientific">Ruminiclostridium cellulolyticum (strain ATCC 35319 / DSM 5812 / JCM 6584 / H10)</name>
    <name type="common">Clostridium cellulolyticum</name>
    <dbReference type="NCBI Taxonomy" id="394503"/>
    <lineage>
        <taxon>Bacteria</taxon>
        <taxon>Bacillati</taxon>
        <taxon>Bacillota</taxon>
        <taxon>Clostridia</taxon>
        <taxon>Eubacteriales</taxon>
        <taxon>Oscillospiraceae</taxon>
        <taxon>Ruminiclostridium</taxon>
    </lineage>
</organism>
<dbReference type="Proteomes" id="UP000001349">
    <property type="component" value="Chromosome"/>
</dbReference>
<name>B8I977_RUMCH</name>
<dbReference type="HOGENOM" id="CLU_030558_1_0_9"/>
<dbReference type="PANTHER" id="PTHR42681:SF1">
    <property type="entry name" value="MALONYL-COA-ACYL CARRIER PROTEIN TRANSACYLASE, MITOCHONDRIAL"/>
    <property type="match status" value="1"/>
</dbReference>
<dbReference type="STRING" id="394503.Ccel_0975"/>
<dbReference type="GO" id="GO:0004314">
    <property type="term" value="F:[acyl-carrier-protein] S-malonyltransferase activity"/>
    <property type="evidence" value="ECO:0007669"/>
    <property type="project" value="UniProtKB-EC"/>
</dbReference>
<dbReference type="GO" id="GO:0006633">
    <property type="term" value="P:fatty acid biosynthetic process"/>
    <property type="evidence" value="ECO:0007669"/>
    <property type="project" value="TreeGrafter"/>
</dbReference>
<dbReference type="SUPFAM" id="SSF55048">
    <property type="entry name" value="Probable ACP-binding domain of malonyl-CoA ACP transacylase"/>
    <property type="match status" value="1"/>
</dbReference>
<dbReference type="Gene3D" id="3.30.70.250">
    <property type="entry name" value="Malonyl-CoA ACP transacylase, ACP-binding"/>
    <property type="match status" value="1"/>
</dbReference>
<gene>
    <name evidence="6" type="ordered locus">Ccel_0975</name>
</gene>
<dbReference type="InterPro" id="IPR016036">
    <property type="entry name" value="Malonyl_transacylase_ACP-bd"/>
</dbReference>
<evidence type="ECO:0000256" key="2">
    <source>
        <dbReference type="ARBA" id="ARBA00022679"/>
    </source>
</evidence>
<dbReference type="InterPro" id="IPR016035">
    <property type="entry name" value="Acyl_Trfase/lysoPLipase"/>
</dbReference>
<dbReference type="Pfam" id="PF00698">
    <property type="entry name" value="Acyl_transf_1"/>
    <property type="match status" value="1"/>
</dbReference>
<dbReference type="InterPro" id="IPR050858">
    <property type="entry name" value="Mal-CoA-ACP_Trans/PKS_FabD"/>
</dbReference>
<dbReference type="RefSeq" id="WP_015924494.1">
    <property type="nucleotide sequence ID" value="NC_011898.1"/>
</dbReference>
<evidence type="ECO:0000256" key="3">
    <source>
        <dbReference type="ARBA" id="ARBA00023315"/>
    </source>
</evidence>
<dbReference type="PANTHER" id="PTHR42681">
    <property type="entry name" value="MALONYL-COA-ACYL CARRIER PROTEIN TRANSACYLASE, MITOCHONDRIAL"/>
    <property type="match status" value="1"/>
</dbReference>